<dbReference type="EMBL" id="BPLR01009529">
    <property type="protein sequence ID" value="GIY32657.1"/>
    <property type="molecule type" value="Genomic_DNA"/>
</dbReference>
<sequence>MSFLRVKMKPPRKKEKEKETEKTPSAFPQIFRIISFSPKHGNPVIDRAPLLRRSYMDCNLNFRTTRFEIQRAETIRMIKNGYHNKFWKVLQAVELYEVREDYVPFRYFH</sequence>
<name>A0AAV4SK70_CAEEX</name>
<comment type="caution">
    <text evidence="2">The sequence shown here is derived from an EMBL/GenBank/DDBJ whole genome shotgun (WGS) entry which is preliminary data.</text>
</comment>
<evidence type="ECO:0000313" key="2">
    <source>
        <dbReference type="EMBL" id="GIY32657.1"/>
    </source>
</evidence>
<dbReference type="Proteomes" id="UP001054945">
    <property type="component" value="Unassembled WGS sequence"/>
</dbReference>
<keyword evidence="3" id="KW-1185">Reference proteome</keyword>
<organism evidence="2 3">
    <name type="scientific">Caerostris extrusa</name>
    <name type="common">Bark spider</name>
    <name type="synonym">Caerostris bankana</name>
    <dbReference type="NCBI Taxonomy" id="172846"/>
    <lineage>
        <taxon>Eukaryota</taxon>
        <taxon>Metazoa</taxon>
        <taxon>Ecdysozoa</taxon>
        <taxon>Arthropoda</taxon>
        <taxon>Chelicerata</taxon>
        <taxon>Arachnida</taxon>
        <taxon>Araneae</taxon>
        <taxon>Araneomorphae</taxon>
        <taxon>Entelegynae</taxon>
        <taxon>Araneoidea</taxon>
        <taxon>Araneidae</taxon>
        <taxon>Caerostris</taxon>
    </lineage>
</organism>
<accession>A0AAV4SK70</accession>
<feature type="region of interest" description="Disordered" evidence="1">
    <location>
        <begin position="1"/>
        <end position="24"/>
    </location>
</feature>
<evidence type="ECO:0000313" key="3">
    <source>
        <dbReference type="Proteomes" id="UP001054945"/>
    </source>
</evidence>
<gene>
    <name evidence="2" type="ORF">CEXT_152581</name>
</gene>
<evidence type="ECO:0000256" key="1">
    <source>
        <dbReference type="SAM" id="MobiDB-lite"/>
    </source>
</evidence>
<protein>
    <submittedName>
        <fullName evidence="2">Uncharacterized protein</fullName>
    </submittedName>
</protein>
<dbReference type="AlphaFoldDB" id="A0AAV4SK70"/>
<feature type="compositionally biased region" description="Basic residues" evidence="1">
    <location>
        <begin position="1"/>
        <end position="13"/>
    </location>
</feature>
<reference evidence="2 3" key="1">
    <citation type="submission" date="2021-06" db="EMBL/GenBank/DDBJ databases">
        <title>Caerostris extrusa draft genome.</title>
        <authorList>
            <person name="Kono N."/>
            <person name="Arakawa K."/>
        </authorList>
    </citation>
    <scope>NUCLEOTIDE SEQUENCE [LARGE SCALE GENOMIC DNA]</scope>
</reference>
<proteinExistence type="predicted"/>